<dbReference type="Proteomes" id="UP001597180">
    <property type="component" value="Unassembled WGS sequence"/>
</dbReference>
<evidence type="ECO:0000256" key="1">
    <source>
        <dbReference type="SAM" id="MobiDB-lite"/>
    </source>
</evidence>
<gene>
    <name evidence="2" type="ORF">ACFQ4B_36210</name>
</gene>
<sequence>MTQKKNDEISKNDNPKVETPEEETPEEETPEEETTKQVELIENIKYRGKYYASGTVLDIQPNDYESLMKDGVIRTESDDDDE</sequence>
<feature type="region of interest" description="Disordered" evidence="1">
    <location>
        <begin position="1"/>
        <end position="38"/>
    </location>
</feature>
<dbReference type="RefSeq" id="WP_345585040.1">
    <property type="nucleotide sequence ID" value="NZ_BAABJG010000002.1"/>
</dbReference>
<comment type="caution">
    <text evidence="2">The sequence shown here is derived from an EMBL/GenBank/DDBJ whole genome shotgun (WGS) entry which is preliminary data.</text>
</comment>
<feature type="compositionally biased region" description="Acidic residues" evidence="1">
    <location>
        <begin position="20"/>
        <end position="32"/>
    </location>
</feature>
<protein>
    <submittedName>
        <fullName evidence="2">Uncharacterized protein</fullName>
    </submittedName>
</protein>
<feature type="compositionally biased region" description="Basic and acidic residues" evidence="1">
    <location>
        <begin position="1"/>
        <end position="19"/>
    </location>
</feature>
<dbReference type="EMBL" id="JBHTLU010000065">
    <property type="protein sequence ID" value="MFD1225536.1"/>
    <property type="molecule type" value="Genomic_DNA"/>
</dbReference>
<organism evidence="2 3">
    <name type="scientific">Paenibacillus vulneris</name>
    <dbReference type="NCBI Taxonomy" id="1133364"/>
    <lineage>
        <taxon>Bacteria</taxon>
        <taxon>Bacillati</taxon>
        <taxon>Bacillota</taxon>
        <taxon>Bacilli</taxon>
        <taxon>Bacillales</taxon>
        <taxon>Paenibacillaceae</taxon>
        <taxon>Paenibacillus</taxon>
    </lineage>
</organism>
<keyword evidence="3" id="KW-1185">Reference proteome</keyword>
<evidence type="ECO:0000313" key="3">
    <source>
        <dbReference type="Proteomes" id="UP001597180"/>
    </source>
</evidence>
<reference evidence="3" key="1">
    <citation type="journal article" date="2019" name="Int. J. Syst. Evol. Microbiol.">
        <title>The Global Catalogue of Microorganisms (GCM) 10K type strain sequencing project: providing services to taxonomists for standard genome sequencing and annotation.</title>
        <authorList>
            <consortium name="The Broad Institute Genomics Platform"/>
            <consortium name="The Broad Institute Genome Sequencing Center for Infectious Disease"/>
            <person name="Wu L."/>
            <person name="Ma J."/>
        </authorList>
    </citation>
    <scope>NUCLEOTIDE SEQUENCE [LARGE SCALE GENOMIC DNA]</scope>
    <source>
        <strain evidence="3">CCUG 53270</strain>
    </source>
</reference>
<accession>A0ABW3UZZ2</accession>
<name>A0ABW3UZZ2_9BACL</name>
<evidence type="ECO:0000313" key="2">
    <source>
        <dbReference type="EMBL" id="MFD1225536.1"/>
    </source>
</evidence>
<proteinExistence type="predicted"/>